<name>A0A5C8PBH5_9HYPH</name>
<evidence type="ECO:0000313" key="4">
    <source>
        <dbReference type="Proteomes" id="UP000321638"/>
    </source>
</evidence>
<dbReference type="PANTHER" id="PTHR42928:SF5">
    <property type="entry name" value="BLR1237 PROTEIN"/>
    <property type="match status" value="1"/>
</dbReference>
<dbReference type="CDD" id="cd07012">
    <property type="entry name" value="PBP2_Bug_TTT"/>
    <property type="match status" value="1"/>
</dbReference>
<organism evidence="3 4">
    <name type="scientific">Vineibacter terrae</name>
    <dbReference type="NCBI Taxonomy" id="2586908"/>
    <lineage>
        <taxon>Bacteria</taxon>
        <taxon>Pseudomonadati</taxon>
        <taxon>Pseudomonadota</taxon>
        <taxon>Alphaproteobacteria</taxon>
        <taxon>Hyphomicrobiales</taxon>
        <taxon>Vineibacter</taxon>
    </lineage>
</organism>
<protein>
    <submittedName>
        <fullName evidence="3">Tripartite tricarboxylate transporter substrate binding protein</fullName>
    </submittedName>
</protein>
<reference evidence="3 4" key="1">
    <citation type="submission" date="2019-06" db="EMBL/GenBank/DDBJ databases">
        <title>New taxonomy in bacterial strain CC-CFT640, isolated from vineyard.</title>
        <authorList>
            <person name="Lin S.-Y."/>
            <person name="Tsai C.-F."/>
            <person name="Young C.-C."/>
        </authorList>
    </citation>
    <scope>NUCLEOTIDE SEQUENCE [LARGE SCALE GENOMIC DNA]</scope>
    <source>
        <strain evidence="3 4">CC-CFT640</strain>
    </source>
</reference>
<comment type="caution">
    <text evidence="3">The sequence shown here is derived from an EMBL/GenBank/DDBJ whole genome shotgun (WGS) entry which is preliminary data.</text>
</comment>
<dbReference type="EMBL" id="VDUZ01000049">
    <property type="protein sequence ID" value="TXL71046.1"/>
    <property type="molecule type" value="Genomic_DNA"/>
</dbReference>
<dbReference type="InterPro" id="IPR005064">
    <property type="entry name" value="BUG"/>
</dbReference>
<keyword evidence="4" id="KW-1185">Reference proteome</keyword>
<accession>A0A5C8PBH5</accession>
<sequence>MRPIAALFAVAFAILAAAPGRADETYPQRPITMVVPFPPGGVADVSARPVAAALERILGQPVVVLNKGGAGGAIGTASVATAKPDGYTLLMGLASISTLPEADRLFARPAAFELKQLVPLARVTADPTLLVVAGDSPYRTLQDVVDAARQRPGAIPYASSGNYGTYHIATEMFTAAAGIKMSHVPYNGGGPALRAILSKEVELGLLGPSVAAGNIAAGKLRALAAWSAARLPQLPEVPTLKELGYDVEYYIWSGVFAPSGTPAPVVARLRDALKQAITGEAVGSALAGAGSPVAYLDAPEFGTFFEADAARLGAVVRRIGRID</sequence>
<dbReference type="Proteomes" id="UP000321638">
    <property type="component" value="Unassembled WGS sequence"/>
</dbReference>
<evidence type="ECO:0000256" key="1">
    <source>
        <dbReference type="ARBA" id="ARBA00006987"/>
    </source>
</evidence>
<dbReference type="OrthoDB" id="7250553at2"/>
<comment type="similarity">
    <text evidence="1">Belongs to the UPF0065 (bug) family.</text>
</comment>
<feature type="signal peptide" evidence="2">
    <location>
        <begin position="1"/>
        <end position="22"/>
    </location>
</feature>
<dbReference type="InterPro" id="IPR042100">
    <property type="entry name" value="Bug_dom1"/>
</dbReference>
<dbReference type="RefSeq" id="WP_147851027.1">
    <property type="nucleotide sequence ID" value="NZ_VDUZ01000049.1"/>
</dbReference>
<gene>
    <name evidence="3" type="ORF">FHP25_31735</name>
</gene>
<dbReference type="PANTHER" id="PTHR42928">
    <property type="entry name" value="TRICARBOXYLATE-BINDING PROTEIN"/>
    <property type="match status" value="1"/>
</dbReference>
<dbReference type="Pfam" id="PF03401">
    <property type="entry name" value="TctC"/>
    <property type="match status" value="1"/>
</dbReference>
<dbReference type="Gene3D" id="3.40.190.10">
    <property type="entry name" value="Periplasmic binding protein-like II"/>
    <property type="match status" value="1"/>
</dbReference>
<dbReference type="Gene3D" id="3.40.190.150">
    <property type="entry name" value="Bordetella uptake gene, domain 1"/>
    <property type="match status" value="1"/>
</dbReference>
<dbReference type="AlphaFoldDB" id="A0A5C8PBH5"/>
<keyword evidence="2" id="KW-0732">Signal</keyword>
<evidence type="ECO:0000256" key="2">
    <source>
        <dbReference type="SAM" id="SignalP"/>
    </source>
</evidence>
<feature type="chain" id="PRO_5022706943" evidence="2">
    <location>
        <begin position="23"/>
        <end position="323"/>
    </location>
</feature>
<dbReference type="SUPFAM" id="SSF53850">
    <property type="entry name" value="Periplasmic binding protein-like II"/>
    <property type="match status" value="1"/>
</dbReference>
<proteinExistence type="inferred from homology"/>
<evidence type="ECO:0000313" key="3">
    <source>
        <dbReference type="EMBL" id="TXL71046.1"/>
    </source>
</evidence>
<dbReference type="PIRSF" id="PIRSF017082">
    <property type="entry name" value="YflP"/>
    <property type="match status" value="1"/>
</dbReference>